<sequence length="68" mass="7705">IVQAYIEHDSKEVKILPTYPTIESTPLPPSLDSRVRARQTTQADDAEQLSEQHYVIINQATPTPSMRK</sequence>
<feature type="non-terminal residue" evidence="2">
    <location>
        <position position="68"/>
    </location>
</feature>
<evidence type="ECO:0000313" key="3">
    <source>
        <dbReference type="Proteomes" id="UP000676336"/>
    </source>
</evidence>
<proteinExistence type="predicted"/>
<gene>
    <name evidence="2" type="ORF">SMN809_LOCUS37657</name>
</gene>
<dbReference type="AlphaFoldDB" id="A0A8S2YN79"/>
<name>A0A8S2YN79_9BILA</name>
<feature type="region of interest" description="Disordered" evidence="1">
    <location>
        <begin position="20"/>
        <end position="68"/>
    </location>
</feature>
<evidence type="ECO:0000313" key="2">
    <source>
        <dbReference type="EMBL" id="CAF4566172.1"/>
    </source>
</evidence>
<accession>A0A8S2YN79</accession>
<dbReference type="EMBL" id="CAJOBI010096206">
    <property type="protein sequence ID" value="CAF4566172.1"/>
    <property type="molecule type" value="Genomic_DNA"/>
</dbReference>
<feature type="compositionally biased region" description="Polar residues" evidence="1">
    <location>
        <begin position="58"/>
        <end position="68"/>
    </location>
</feature>
<dbReference type="Proteomes" id="UP000676336">
    <property type="component" value="Unassembled WGS sequence"/>
</dbReference>
<comment type="caution">
    <text evidence="2">The sequence shown here is derived from an EMBL/GenBank/DDBJ whole genome shotgun (WGS) entry which is preliminary data.</text>
</comment>
<evidence type="ECO:0000256" key="1">
    <source>
        <dbReference type="SAM" id="MobiDB-lite"/>
    </source>
</evidence>
<protein>
    <submittedName>
        <fullName evidence="2">Uncharacterized protein</fullName>
    </submittedName>
</protein>
<feature type="non-terminal residue" evidence="2">
    <location>
        <position position="1"/>
    </location>
</feature>
<reference evidence="2" key="1">
    <citation type="submission" date="2021-02" db="EMBL/GenBank/DDBJ databases">
        <authorList>
            <person name="Nowell W R."/>
        </authorList>
    </citation>
    <scope>NUCLEOTIDE SEQUENCE</scope>
</reference>
<organism evidence="2 3">
    <name type="scientific">Rotaria magnacalcarata</name>
    <dbReference type="NCBI Taxonomy" id="392030"/>
    <lineage>
        <taxon>Eukaryota</taxon>
        <taxon>Metazoa</taxon>
        <taxon>Spiralia</taxon>
        <taxon>Gnathifera</taxon>
        <taxon>Rotifera</taxon>
        <taxon>Eurotatoria</taxon>
        <taxon>Bdelloidea</taxon>
        <taxon>Philodinida</taxon>
        <taxon>Philodinidae</taxon>
        <taxon>Rotaria</taxon>
    </lineage>
</organism>